<feature type="compositionally biased region" description="Low complexity" evidence="1">
    <location>
        <begin position="782"/>
        <end position="801"/>
    </location>
</feature>
<feature type="region of interest" description="Disordered" evidence="1">
    <location>
        <begin position="618"/>
        <end position="850"/>
    </location>
</feature>
<name>A0A151GIW2_DRECN</name>
<accession>A0A151GIW2</accession>
<evidence type="ECO:0000256" key="1">
    <source>
        <dbReference type="SAM" id="MobiDB-lite"/>
    </source>
</evidence>
<dbReference type="GO" id="GO:0006302">
    <property type="term" value="P:double-strand break repair"/>
    <property type="evidence" value="ECO:0007669"/>
    <property type="project" value="TreeGrafter"/>
</dbReference>
<feature type="compositionally biased region" description="Polar residues" evidence="1">
    <location>
        <begin position="464"/>
        <end position="478"/>
    </location>
</feature>
<dbReference type="EMBL" id="LAYC01000002">
    <property type="protein sequence ID" value="KYK56981.1"/>
    <property type="molecule type" value="Genomic_DNA"/>
</dbReference>
<dbReference type="PANTHER" id="PTHR28535:SF1">
    <property type="entry name" value="PROTEIN ZGRF1"/>
    <property type="match status" value="1"/>
</dbReference>
<dbReference type="PANTHER" id="PTHR28535">
    <property type="entry name" value="ZINC FINGER GRF-TYPE CONTAINING 1"/>
    <property type="match status" value="1"/>
</dbReference>
<feature type="compositionally biased region" description="Low complexity" evidence="1">
    <location>
        <begin position="9"/>
        <end position="22"/>
    </location>
</feature>
<dbReference type="InterPro" id="IPR052800">
    <property type="entry name" value="DNA_Repair_Helicase_ZGRF1"/>
</dbReference>
<feature type="domain" description="5'-3' DNA helicase ZGRF1-like N-terminal" evidence="2">
    <location>
        <begin position="28"/>
        <end position="110"/>
    </location>
</feature>
<dbReference type="Proteomes" id="UP000076580">
    <property type="component" value="Chromosome 02"/>
</dbReference>
<dbReference type="STRING" id="98403.A0A151GIW2"/>
<organism evidence="3 4">
    <name type="scientific">Drechmeria coniospora</name>
    <name type="common">Nematophagous fungus</name>
    <name type="synonym">Meria coniospora</name>
    <dbReference type="NCBI Taxonomy" id="98403"/>
    <lineage>
        <taxon>Eukaryota</taxon>
        <taxon>Fungi</taxon>
        <taxon>Dikarya</taxon>
        <taxon>Ascomycota</taxon>
        <taxon>Pezizomycotina</taxon>
        <taxon>Sordariomycetes</taxon>
        <taxon>Hypocreomycetidae</taxon>
        <taxon>Hypocreales</taxon>
        <taxon>Ophiocordycipitaceae</taxon>
        <taxon>Drechmeria</taxon>
    </lineage>
</organism>
<dbReference type="Pfam" id="PF10382">
    <property type="entry name" value="ZGRF1-like_N"/>
    <property type="match status" value="1"/>
</dbReference>
<protein>
    <recommendedName>
        <fullName evidence="2">5'-3' DNA helicase ZGRF1-like N-terminal domain-containing protein</fullName>
    </recommendedName>
</protein>
<evidence type="ECO:0000259" key="2">
    <source>
        <dbReference type="Pfam" id="PF10382"/>
    </source>
</evidence>
<feature type="region of interest" description="Disordered" evidence="1">
    <location>
        <begin position="341"/>
        <end position="577"/>
    </location>
</feature>
<feature type="compositionally biased region" description="Polar residues" evidence="1">
    <location>
        <begin position="499"/>
        <end position="510"/>
    </location>
</feature>
<feature type="region of interest" description="Disordered" evidence="1">
    <location>
        <begin position="223"/>
        <end position="244"/>
    </location>
</feature>
<keyword evidence="4" id="KW-1185">Reference proteome</keyword>
<dbReference type="InParanoid" id="A0A151GIW2"/>
<feature type="compositionally biased region" description="Basic and acidic residues" evidence="1">
    <location>
        <begin position="637"/>
        <end position="659"/>
    </location>
</feature>
<evidence type="ECO:0000313" key="4">
    <source>
        <dbReference type="Proteomes" id="UP000076580"/>
    </source>
</evidence>
<gene>
    <name evidence="3" type="ORF">DCS_03988</name>
</gene>
<dbReference type="GO" id="GO:0005634">
    <property type="term" value="C:nucleus"/>
    <property type="evidence" value="ECO:0007669"/>
    <property type="project" value="TreeGrafter"/>
</dbReference>
<feature type="compositionally biased region" description="Basic and acidic residues" evidence="1">
    <location>
        <begin position="699"/>
        <end position="708"/>
    </location>
</feature>
<feature type="region of interest" description="Disordered" evidence="1">
    <location>
        <begin position="124"/>
        <end position="205"/>
    </location>
</feature>
<dbReference type="InterPro" id="IPR018838">
    <property type="entry name" value="ZGRF1-like_N"/>
</dbReference>
<feature type="compositionally biased region" description="Polar residues" evidence="1">
    <location>
        <begin position="724"/>
        <end position="744"/>
    </location>
</feature>
<evidence type="ECO:0000313" key="3">
    <source>
        <dbReference type="EMBL" id="KYK56981.1"/>
    </source>
</evidence>
<dbReference type="AlphaFoldDB" id="A0A151GIW2"/>
<dbReference type="GeneID" id="63716631"/>
<feature type="region of interest" description="Disordered" evidence="1">
    <location>
        <begin position="1"/>
        <end position="22"/>
    </location>
</feature>
<sequence>MSYAVEKLAAGPSSSSGASGISSTKATVLDFNCLFTHDLRRKQKRWQDGRLKYHTFNKRVMVYDERGNFIGDAHWQGACPVVEEGEELALDRGSAIVQVAECVGEREQDLSEVLDRRVREVEKRRAEAAAKTPAARVATRRQEGTGQPHLHHQRPLTSIAASPGPLGRAAVSDRSPYEVRLAAATDDPDGNPKRRRLGVSPPSKAGYAQNLFGTQLTLSSCPVPLGGRSTATKTRPRPPREQLWVPPRDAGRIVAKENDEDDDNDDLVMIRSRSRSKRDATFVDKTERAGDPGLQQMEITTKGVAGGAAGTCKIQSRTEQDSPGANDGHPTRRRATLVKGVATATPQTDHKEPALSAFSRTEDENEAFEGRRGPVCETRPVTQSMPERRPTLQGEPTASAHLQEVSGRPASPKSSEPRTELRIRARQRRGLLMVSEKQTRQVALAGSSETPDSSAVHRQKKQAPISSVRLQSEASATASAVRHDGQSSRRRREPAIETAVSQSDGENETAQGRHKRQRERLPKVSSARALDPDTRSTSETNEVECELPSPPPRRRDSRHQRSDAGTGTGDGKAGLRITKMARKSVKSMEIIGYAPSPATDGLLLAPATSRVGSTATLGVHATPQHGDPVRPQAISSLREHAAETNSRERESPSTDRTVDEPDIGTTEIGVVSNGTKAAGKGRASAHIPPRRSSSPPDGKTADDAEDNPKSASLRATSFARKESTNTTRNRPNLHRQQSAGSDQSEGAAPMRRINNPATRGKKAARKEDAAGSAPQSLVPLEPVSAVRPAVAAASASAKAVPRTPRDAMPGFSSANGGAWSRHARDLLGIARPASHPRRRCSPTPPRGLDS</sequence>
<dbReference type="RefSeq" id="XP_040656333.1">
    <property type="nucleotide sequence ID" value="XM_040801300.1"/>
</dbReference>
<reference evidence="3 4" key="1">
    <citation type="journal article" date="2016" name="Sci. Rep.">
        <title>Insights into Adaptations to a Near-Obligate Nematode Endoparasitic Lifestyle from the Finished Genome of Drechmeria coniospora.</title>
        <authorList>
            <person name="Zhang L."/>
            <person name="Zhou Z."/>
            <person name="Guo Q."/>
            <person name="Fokkens L."/>
            <person name="Miskei M."/>
            <person name="Pocsi I."/>
            <person name="Zhang W."/>
            <person name="Chen M."/>
            <person name="Wang L."/>
            <person name="Sun Y."/>
            <person name="Donzelli B.G."/>
            <person name="Gibson D.M."/>
            <person name="Nelson D.R."/>
            <person name="Luo J.G."/>
            <person name="Rep M."/>
            <person name="Liu H."/>
            <person name="Yang S."/>
            <person name="Wang J."/>
            <person name="Krasnoff S.B."/>
            <person name="Xu Y."/>
            <person name="Molnar I."/>
            <person name="Lin M."/>
        </authorList>
    </citation>
    <scope>NUCLEOTIDE SEQUENCE [LARGE SCALE GENOMIC DNA]</scope>
    <source>
        <strain evidence="3 4">ARSEF 6962</strain>
    </source>
</reference>
<comment type="caution">
    <text evidence="3">The sequence shown here is derived from an EMBL/GenBank/DDBJ whole genome shotgun (WGS) entry which is preliminary data.</text>
</comment>
<proteinExistence type="predicted"/>
<dbReference type="GO" id="GO:0035861">
    <property type="term" value="C:site of double-strand break"/>
    <property type="evidence" value="ECO:0007669"/>
    <property type="project" value="TreeGrafter"/>
</dbReference>